<keyword evidence="4" id="KW-0175">Coiled coil</keyword>
<feature type="coiled-coil region" evidence="4">
    <location>
        <begin position="223"/>
        <end position="284"/>
    </location>
</feature>
<sequence length="1012" mass="115194">MIPLKLSFQAFGPYVKKQEIDFDKFENSGVFLIHGITGSGKTTILDAMTYALYGKSSGGQRGDITAMRCQLCKEEIPTEVEFIFKVNEKTYKFTRSLNIRTKRNGTKEYALTQNAMFLDKSGVFVPFFENPKIRDIEQKSCEIIGLNHEQFIQVIMLPQGKFEKLLVAKSEEKEEILVTLFNAEKWQEAADWICNEARNISRDVTVKRENINMILKSENAGTIEDLDNHISELNKNIELTSDEKKEAAQLLAAEKTKLEINTDLFNLFEEKTRTENELKTIREQENKISILSTKLDKGRKSQSIEQKYSNAMNLYSQFNEVRQRLETEKKTNADCILAKENLQKSLDELKKRESEIEKLKENKIIAEGLIQVYRQISSARIISENESKKYELLKAEDTLNQEQLVLTKDKLKKYSDKKDFIFNNYTMKLPELRERAEKFILLDKKTLELNITGLEIKKAENAINMLNKDLEKNKKTVTTKIKIYEETYSRYIEQTAYIISEKLEDGKPCPVCGSIHHPQKPSKSTEDVDSKLIKDMRTSLDKLSEEAAELNNIIARQEANKFSKSEKYQSLENEIAEIGKSLDGFIKEDTLSELKTAETESGKLNDLLAAITAISSEIAKLETKISELGNQLSSQGKLKEETYANYNSLSIRKIDGIDDENALMNKINNLKNEITRYTDELSALTDKSLLADKKLSSSNASLLFLKEDLEIRTKDYNKAKEEYLDLLKQNGFADTQEFKFFLTDQDTLDEWDKKIQDYIIEKKSVAKNLERLEKLTSNKSKPQIENMKNIVSELEAKITQLEKQSALLNERKNRLETLVKRVCEEQRLLKELIRKYDSYYSFGTTLRGDKGISLRRYVLGVMLTSVTVEANRLLKNVHGGRYQLCRTLEGSGRTRKAGLELEVFDGYSGEKRGVAGLSGGEKFLVSLALSLGLSSVVQAQSGGIKIDTMFIDEGFGSLDSSSIADAMNILGSVKGSKRLVGIISHVQLLKETIESSITVQKDRNGSTLVINN</sequence>
<evidence type="ECO:0000259" key="5">
    <source>
        <dbReference type="Pfam" id="PF13476"/>
    </source>
</evidence>
<comment type="caution">
    <text evidence="6">The sequence shown here is derived from an EMBL/GenBank/DDBJ whole genome shotgun (WGS) entry which is preliminary data.</text>
</comment>
<protein>
    <recommendedName>
        <fullName evidence="3">Nuclease SbcCD subunit C</fullName>
    </recommendedName>
</protein>
<comment type="similarity">
    <text evidence="1">Belongs to the SMC family. SbcC subfamily.</text>
</comment>
<evidence type="ECO:0000313" key="7">
    <source>
        <dbReference type="Proteomes" id="UP000315343"/>
    </source>
</evidence>
<dbReference type="RefSeq" id="WP_170226184.1">
    <property type="nucleotide sequence ID" value="NZ_VLKH01000006.1"/>
</dbReference>
<feature type="coiled-coil region" evidence="4">
    <location>
        <begin position="456"/>
        <end position="487"/>
    </location>
</feature>
<feature type="coiled-coil region" evidence="4">
    <location>
        <begin position="755"/>
        <end position="821"/>
    </location>
</feature>
<dbReference type="Pfam" id="PF13476">
    <property type="entry name" value="AAA_23"/>
    <property type="match status" value="1"/>
</dbReference>
<evidence type="ECO:0000256" key="3">
    <source>
        <dbReference type="ARBA" id="ARBA00013368"/>
    </source>
</evidence>
<dbReference type="Pfam" id="PF13558">
    <property type="entry name" value="SbcC_Walker_B"/>
    <property type="match status" value="1"/>
</dbReference>
<feature type="coiled-coil region" evidence="4">
    <location>
        <begin position="533"/>
        <end position="574"/>
    </location>
</feature>
<organism evidence="6 7">
    <name type="scientific">Sedimentibacter saalensis</name>
    <dbReference type="NCBI Taxonomy" id="130788"/>
    <lineage>
        <taxon>Bacteria</taxon>
        <taxon>Bacillati</taxon>
        <taxon>Bacillota</taxon>
        <taxon>Tissierellia</taxon>
        <taxon>Sedimentibacter</taxon>
    </lineage>
</organism>
<dbReference type="EMBL" id="VLKH01000006">
    <property type="protein sequence ID" value="TWH79320.1"/>
    <property type="molecule type" value="Genomic_DNA"/>
</dbReference>
<dbReference type="Gene3D" id="3.40.50.300">
    <property type="entry name" value="P-loop containing nucleotide triphosphate hydrolases"/>
    <property type="match status" value="2"/>
</dbReference>
<evidence type="ECO:0000256" key="2">
    <source>
        <dbReference type="ARBA" id="ARBA00011322"/>
    </source>
</evidence>
<evidence type="ECO:0000256" key="4">
    <source>
        <dbReference type="SAM" id="Coils"/>
    </source>
</evidence>
<reference evidence="6 7" key="1">
    <citation type="submission" date="2019-07" db="EMBL/GenBank/DDBJ databases">
        <title>Genomic Encyclopedia of Type Strains, Phase I: the one thousand microbial genomes (KMG-I) project.</title>
        <authorList>
            <person name="Kyrpides N."/>
        </authorList>
    </citation>
    <scope>NUCLEOTIDE SEQUENCE [LARGE SCALE GENOMIC DNA]</scope>
    <source>
        <strain evidence="6 7">DSM 13558</strain>
    </source>
</reference>
<gene>
    <name evidence="6" type="ORF">LY60_02296</name>
</gene>
<dbReference type="AlphaFoldDB" id="A0A562J8D8"/>
<dbReference type="GO" id="GO:0006302">
    <property type="term" value="P:double-strand break repair"/>
    <property type="evidence" value="ECO:0007669"/>
    <property type="project" value="InterPro"/>
</dbReference>
<dbReference type="InterPro" id="IPR038729">
    <property type="entry name" value="Rad50/SbcC_AAA"/>
</dbReference>
<dbReference type="PANTHER" id="PTHR32114">
    <property type="entry name" value="ABC TRANSPORTER ABCH.3"/>
    <property type="match status" value="1"/>
</dbReference>
<dbReference type="InterPro" id="IPR027417">
    <property type="entry name" value="P-loop_NTPase"/>
</dbReference>
<name>A0A562J8D8_9FIRM</name>
<keyword evidence="7" id="KW-1185">Reference proteome</keyword>
<accession>A0A562J8D8</accession>
<evidence type="ECO:0000256" key="1">
    <source>
        <dbReference type="ARBA" id="ARBA00006930"/>
    </source>
</evidence>
<feature type="coiled-coil region" evidence="4">
    <location>
        <begin position="660"/>
        <end position="687"/>
    </location>
</feature>
<dbReference type="SUPFAM" id="SSF52540">
    <property type="entry name" value="P-loop containing nucleoside triphosphate hydrolases"/>
    <property type="match status" value="1"/>
</dbReference>
<feature type="domain" description="Rad50/SbcC-type AAA" evidence="5">
    <location>
        <begin position="5"/>
        <end position="284"/>
    </location>
</feature>
<comment type="subunit">
    <text evidence="2">Heterodimer of SbcC and SbcD.</text>
</comment>
<evidence type="ECO:0000313" key="6">
    <source>
        <dbReference type="EMBL" id="TWH79320.1"/>
    </source>
</evidence>
<dbReference type="PANTHER" id="PTHR32114:SF2">
    <property type="entry name" value="ABC TRANSPORTER ABCH.3"/>
    <property type="match status" value="1"/>
</dbReference>
<feature type="coiled-coil region" evidence="4">
    <location>
        <begin position="604"/>
        <end position="631"/>
    </location>
</feature>
<dbReference type="GO" id="GO:0016887">
    <property type="term" value="F:ATP hydrolysis activity"/>
    <property type="evidence" value="ECO:0007669"/>
    <property type="project" value="InterPro"/>
</dbReference>
<dbReference type="Proteomes" id="UP000315343">
    <property type="component" value="Unassembled WGS sequence"/>
</dbReference>
<proteinExistence type="inferred from homology"/>
<feature type="coiled-coil region" evidence="4">
    <location>
        <begin position="332"/>
        <end position="369"/>
    </location>
</feature>